<dbReference type="InterPro" id="IPR011701">
    <property type="entry name" value="MFS"/>
</dbReference>
<dbReference type="SMART" id="SM00906">
    <property type="entry name" value="Fungal_trans"/>
    <property type="match status" value="1"/>
</dbReference>
<keyword evidence="4 8" id="KW-1133">Transmembrane helix</keyword>
<comment type="subcellular location">
    <subcellularLocation>
        <location evidence="1">Membrane</location>
        <topology evidence="1">Multi-pass membrane protein</topology>
    </subcellularLocation>
</comment>
<evidence type="ECO:0000256" key="4">
    <source>
        <dbReference type="ARBA" id="ARBA00022989"/>
    </source>
</evidence>
<comment type="caution">
    <text evidence="10">The sequence shown here is derived from an EMBL/GenBank/DDBJ whole genome shotgun (WGS) entry which is preliminary data.</text>
</comment>
<dbReference type="CDD" id="cd12148">
    <property type="entry name" value="fungal_TF_MHR"/>
    <property type="match status" value="1"/>
</dbReference>
<gene>
    <name evidence="10" type="ORF">AAWM_10628</name>
</gene>
<evidence type="ECO:0000313" key="10">
    <source>
        <dbReference type="EMBL" id="GCB27743.1"/>
    </source>
</evidence>
<keyword evidence="3 8" id="KW-0812">Transmembrane</keyword>
<evidence type="ECO:0000256" key="6">
    <source>
        <dbReference type="ARBA" id="ARBA00023242"/>
    </source>
</evidence>
<name>A0A401L842_ASPAW</name>
<feature type="region of interest" description="Disordered" evidence="7">
    <location>
        <begin position="1088"/>
        <end position="1107"/>
    </location>
</feature>
<protein>
    <submittedName>
        <fullName evidence="10">Uncharacterized transporter C757.13</fullName>
    </submittedName>
</protein>
<dbReference type="InterPro" id="IPR036259">
    <property type="entry name" value="MFS_trans_sf"/>
</dbReference>
<feature type="transmembrane region" description="Helical" evidence="8">
    <location>
        <begin position="223"/>
        <end position="245"/>
    </location>
</feature>
<feature type="transmembrane region" description="Helical" evidence="8">
    <location>
        <begin position="192"/>
        <end position="211"/>
    </location>
</feature>
<dbReference type="AlphaFoldDB" id="A0A401L842"/>
<feature type="compositionally biased region" description="Polar residues" evidence="7">
    <location>
        <begin position="1"/>
        <end position="10"/>
    </location>
</feature>
<organism evidence="10 11">
    <name type="scientific">Aspergillus awamori</name>
    <name type="common">Black koji mold</name>
    <dbReference type="NCBI Taxonomy" id="105351"/>
    <lineage>
        <taxon>Eukaryota</taxon>
        <taxon>Fungi</taxon>
        <taxon>Dikarya</taxon>
        <taxon>Ascomycota</taxon>
        <taxon>Pezizomycotina</taxon>
        <taxon>Eurotiomycetes</taxon>
        <taxon>Eurotiomycetidae</taxon>
        <taxon>Eurotiales</taxon>
        <taxon>Aspergillaceae</taxon>
        <taxon>Aspergillus</taxon>
    </lineage>
</organism>
<evidence type="ECO:0000259" key="9">
    <source>
        <dbReference type="SMART" id="SM00906"/>
    </source>
</evidence>
<dbReference type="PANTHER" id="PTHR43791">
    <property type="entry name" value="PERMEASE-RELATED"/>
    <property type="match status" value="1"/>
</dbReference>
<dbReference type="InterPro" id="IPR007219">
    <property type="entry name" value="XnlR_reg_dom"/>
</dbReference>
<dbReference type="GO" id="GO:0003677">
    <property type="term" value="F:DNA binding"/>
    <property type="evidence" value="ECO:0007669"/>
    <property type="project" value="InterPro"/>
</dbReference>
<feature type="compositionally biased region" description="Polar residues" evidence="7">
    <location>
        <begin position="538"/>
        <end position="549"/>
    </location>
</feature>
<dbReference type="Pfam" id="PF04082">
    <property type="entry name" value="Fungal_trans"/>
    <property type="match status" value="1"/>
</dbReference>
<feature type="transmembrane region" description="Helical" evidence="8">
    <location>
        <begin position="330"/>
        <end position="350"/>
    </location>
</feature>
<dbReference type="Proteomes" id="UP000286921">
    <property type="component" value="Unassembled WGS sequence"/>
</dbReference>
<dbReference type="GO" id="GO:0006351">
    <property type="term" value="P:DNA-templated transcription"/>
    <property type="evidence" value="ECO:0007669"/>
    <property type="project" value="InterPro"/>
</dbReference>
<evidence type="ECO:0000256" key="5">
    <source>
        <dbReference type="ARBA" id="ARBA00023136"/>
    </source>
</evidence>
<feature type="transmembrane region" description="Helical" evidence="8">
    <location>
        <begin position="453"/>
        <end position="474"/>
    </location>
</feature>
<feature type="region of interest" description="Disordered" evidence="7">
    <location>
        <begin position="527"/>
        <end position="566"/>
    </location>
</feature>
<keyword evidence="6" id="KW-0539">Nucleus</keyword>
<feature type="region of interest" description="Disordered" evidence="7">
    <location>
        <begin position="1"/>
        <end position="22"/>
    </location>
</feature>
<accession>A0A401L842</accession>
<dbReference type="GO" id="GO:0008270">
    <property type="term" value="F:zinc ion binding"/>
    <property type="evidence" value="ECO:0007669"/>
    <property type="project" value="InterPro"/>
</dbReference>
<evidence type="ECO:0000256" key="1">
    <source>
        <dbReference type="ARBA" id="ARBA00004141"/>
    </source>
</evidence>
<feature type="domain" description="Xylanolytic transcriptional activator regulatory" evidence="9">
    <location>
        <begin position="760"/>
        <end position="832"/>
    </location>
</feature>
<feature type="transmembrane region" description="Helical" evidence="8">
    <location>
        <begin position="359"/>
        <end position="378"/>
    </location>
</feature>
<dbReference type="SUPFAM" id="SSF103473">
    <property type="entry name" value="MFS general substrate transporter"/>
    <property type="match status" value="1"/>
</dbReference>
<evidence type="ECO:0000256" key="2">
    <source>
        <dbReference type="ARBA" id="ARBA00022448"/>
    </source>
</evidence>
<dbReference type="Pfam" id="PF07690">
    <property type="entry name" value="MFS_1"/>
    <property type="match status" value="1"/>
</dbReference>
<dbReference type="GO" id="GO:0022857">
    <property type="term" value="F:transmembrane transporter activity"/>
    <property type="evidence" value="ECO:0007669"/>
    <property type="project" value="InterPro"/>
</dbReference>
<keyword evidence="2" id="KW-0813">Transport</keyword>
<feature type="transmembrane region" description="Helical" evidence="8">
    <location>
        <begin position="102"/>
        <end position="122"/>
    </location>
</feature>
<dbReference type="Gene3D" id="1.20.1250.20">
    <property type="entry name" value="MFS general substrate transporter like domains"/>
    <property type="match status" value="2"/>
</dbReference>
<reference evidence="10 11" key="1">
    <citation type="submission" date="2016-09" db="EMBL/GenBank/DDBJ databases">
        <title>Aspergillus awamori IFM 58123T.</title>
        <authorList>
            <person name="Kusuya Y."/>
            <person name="Shimizu M."/>
            <person name="Takahashi H."/>
            <person name="Yaguchi T."/>
        </authorList>
    </citation>
    <scope>NUCLEOTIDE SEQUENCE [LARGE SCALE GENOMIC DNA]</scope>
    <source>
        <strain evidence="10 11">IFM 58123</strain>
    </source>
</reference>
<keyword evidence="5 8" id="KW-0472">Membrane</keyword>
<dbReference type="EMBL" id="BDHI01000029">
    <property type="protein sequence ID" value="GCB27743.1"/>
    <property type="molecule type" value="Genomic_DNA"/>
</dbReference>
<feature type="transmembrane region" description="Helical" evidence="8">
    <location>
        <begin position="390"/>
        <end position="410"/>
    </location>
</feature>
<proteinExistence type="predicted"/>
<dbReference type="PANTHER" id="PTHR43791:SF7">
    <property type="entry name" value="MAJOR FACILITATOR SUPERFAMILY (MFS) PROFILE DOMAIN-CONTAINING PROTEIN"/>
    <property type="match status" value="1"/>
</dbReference>
<evidence type="ECO:0000256" key="7">
    <source>
        <dbReference type="SAM" id="MobiDB-lite"/>
    </source>
</evidence>
<feature type="transmembrane region" description="Helical" evidence="8">
    <location>
        <begin position="128"/>
        <end position="148"/>
    </location>
</feature>
<evidence type="ECO:0000256" key="8">
    <source>
        <dbReference type="SAM" id="Phobius"/>
    </source>
</evidence>
<evidence type="ECO:0000313" key="11">
    <source>
        <dbReference type="Proteomes" id="UP000286921"/>
    </source>
</evidence>
<keyword evidence="11" id="KW-1185">Reference proteome</keyword>
<sequence>MIFTEQTGMPTLNEDVPEMDRKSTDKNDAALEATTNVEVGEILASDYTEQQYKKLTRKIDYYLMPMMFFFYGIQQTDKTSTSIQALFGMEDELKLHGQQYQWLTTIFYLTYLIGEFPSVYLLQRFNVGLVLSIYMTCWGICLICISAVQNWSQLMALRALQGFFESNISPGFLLITGLWYRTEEHANRSLFWQSSEGFFSIVCNLILYAIARHVEAHGGIAAWRCISLFLGSLTLAGAVAAFFLLGCPHEVRWLNDDEKRMATARTLENQTGQDTTGKQWSWPQVYEAFKDPQIYFSFANSFLANIPNGGITTFSSLMYETFGFNDWQSMLYGCPRNAIYVVVFLIVGLYTRKFQNQRMWIMIASCIIPFIGLLVMSLLPNTPQYKWIKWGMYIMTVVFSLAIFLGWSLIPSNVAGKTKQTVVSAMTLIAYCAGNMAGAQVFKTKDAPRYVSGTVACSVCFALEAIVILLWRGWYMWENRRRERIVLSMGISKEEQERRGKELGEQDVTDMKNIYFRYTIRLRRSASPSDRSGAAMNASPSSLPVTPKTSAVKGREKSSAGIISCPDDTDTAPINYRLDSTLGFIDRINTFCAGVSQLTSQRSSAGNPPPYSSPFTPHDTDGTAVVECDLSSDQVDRVLEIFWARLLPQVPIVRREDLEHPLSDHDTLTGSHPQPLRDAVTAYTMQYIFYSGLHSRLLGLQWKQFKRSNRCSKKIGMPYFQRCLTGAMQYSTFAKPSLPILQCYCIMTLYLLDAGQHQAAYNMIGLAVRIARSLDLDCNPPPQVSREQAELYSRIWWTLVHLDFRCSRHLGKPVSVQLPIYRSSPPCWMSNDPPRPVHFPYHNESIRLTCAALAVIESMAHHEKTGESHDIEFQANVLTKNLRHLRVWKDELRQNIWFKHLQLDVQDAPVSRKYICGLGDDEGGDEYNDYMKKAPLQIQTEALLELQYHDAMISLHRVFIQFPRQPAMNRENPLAGAHAATALKHALATIHTVYSCMTMHDIFYGSCELYQYQWNAVLTLMGFILAFPFCPRCPEARGYVDLALETFEFAGSQNDAAVRAACLTRHLCEKVDKLTMMLDIDLRRGVSESTKGVPPSTNDGLTQQVGQPSHAIRMDMDVRNMNIDQSILSLPENQTSNDLFWPWADLVDPDIWPSYCDGVNEAFMDFSHVPMFGDSADPTPEHL</sequence>
<dbReference type="GO" id="GO:0016020">
    <property type="term" value="C:membrane"/>
    <property type="evidence" value="ECO:0007669"/>
    <property type="project" value="UniProtKB-SubCell"/>
</dbReference>
<evidence type="ECO:0000256" key="3">
    <source>
        <dbReference type="ARBA" id="ARBA00022692"/>
    </source>
</evidence>